<dbReference type="SMART" id="SM00245">
    <property type="entry name" value="TSPc"/>
    <property type="match status" value="1"/>
</dbReference>
<sequence>MVFINFISMRLLFALLLFSPTLYAQSYDPNRLYTPQQLREDFQVLHMALEQLHPGLYRYTPRDSMDVAYRQTLSQLTKPMTDAAFGLVVRPYLGLVRCVHTSLNASADRSRYVRRNKFAPFPLSLIHDQGRLYVAPAPKDQPTIKAFDELVAVNGKSVSTLLRQFESQNWADGYITAARRSLTATRFGTWYQAAFGYSDSLTVLVADSSGQLRTETLRFSRKSVKKDQKKAEADTARKQQQTLRSAPLLKKKELSLTLVDDDSTAPTNQLAVLRIDGFENEAMRRQFRRVFRLLRERNVKRLVIDVRGNFGGSAITCRDLLRYVADRPFRFWDSTVAKRRDKGNLPAQVRYGGLFPWLDLKLRVKRDANGLLQQTYYRREVKPYTRRRFTGPVFVLTNSLSFSAAAIFPALARSLNSQVTIVGRETGGGEVSCNAGHSFRVELPNTKYQLMVPYYHIRWNSQQPDRGLGVQPDVPVAVGPATWRSGRDADLDRVKALVRTRSVQ</sequence>
<dbReference type="InterPro" id="IPR029045">
    <property type="entry name" value="ClpP/crotonase-like_dom_sf"/>
</dbReference>
<dbReference type="PANTHER" id="PTHR32060:SF30">
    <property type="entry name" value="CARBOXY-TERMINAL PROCESSING PROTEASE CTPA"/>
    <property type="match status" value="1"/>
</dbReference>
<dbReference type="GO" id="GO:0007165">
    <property type="term" value="P:signal transduction"/>
    <property type="evidence" value="ECO:0007669"/>
    <property type="project" value="TreeGrafter"/>
</dbReference>
<accession>A0A1P9X1C6</accession>
<dbReference type="AlphaFoldDB" id="A0A1P9X1C6"/>
<keyword evidence="1" id="KW-0732">Signal</keyword>
<proteinExistence type="predicted"/>
<dbReference type="KEGG" id="smon:AWR27_19905"/>
<reference evidence="3 4" key="1">
    <citation type="submission" date="2016-01" db="EMBL/GenBank/DDBJ databases">
        <authorList>
            <person name="Oliw E.H."/>
        </authorList>
    </citation>
    <scope>NUCLEOTIDE SEQUENCE [LARGE SCALE GENOMIC DNA]</scope>
    <source>
        <strain evidence="3 4">DY10</strain>
    </source>
</reference>
<dbReference type="GO" id="GO:0004175">
    <property type="term" value="F:endopeptidase activity"/>
    <property type="evidence" value="ECO:0007669"/>
    <property type="project" value="TreeGrafter"/>
</dbReference>
<dbReference type="OrthoDB" id="5480566at2"/>
<dbReference type="GO" id="GO:0030288">
    <property type="term" value="C:outer membrane-bounded periplasmic space"/>
    <property type="evidence" value="ECO:0007669"/>
    <property type="project" value="TreeGrafter"/>
</dbReference>
<dbReference type="InterPro" id="IPR005151">
    <property type="entry name" value="Tail-specific_protease"/>
</dbReference>
<feature type="signal peptide" evidence="1">
    <location>
        <begin position="1"/>
        <end position="24"/>
    </location>
</feature>
<dbReference type="EMBL" id="CP014263">
    <property type="protein sequence ID" value="AQG81385.1"/>
    <property type="molecule type" value="Genomic_DNA"/>
</dbReference>
<dbReference type="SUPFAM" id="SSF52096">
    <property type="entry name" value="ClpP/crotonase"/>
    <property type="match status" value="1"/>
</dbReference>
<dbReference type="GO" id="GO:0006508">
    <property type="term" value="P:proteolysis"/>
    <property type="evidence" value="ECO:0007669"/>
    <property type="project" value="InterPro"/>
</dbReference>
<name>A0A1P9X1C6_9BACT</name>
<feature type="domain" description="Tail specific protease" evidence="2">
    <location>
        <begin position="251"/>
        <end position="477"/>
    </location>
</feature>
<organism evidence="3 4">
    <name type="scientific">Spirosoma montaniterrae</name>
    <dbReference type="NCBI Taxonomy" id="1178516"/>
    <lineage>
        <taxon>Bacteria</taxon>
        <taxon>Pseudomonadati</taxon>
        <taxon>Bacteroidota</taxon>
        <taxon>Cytophagia</taxon>
        <taxon>Cytophagales</taxon>
        <taxon>Cytophagaceae</taxon>
        <taxon>Spirosoma</taxon>
    </lineage>
</organism>
<feature type="chain" id="PRO_5010275324" description="Tail specific protease domain-containing protein" evidence="1">
    <location>
        <begin position="25"/>
        <end position="504"/>
    </location>
</feature>
<gene>
    <name evidence="3" type="ORF">AWR27_19905</name>
</gene>
<dbReference type="Pfam" id="PF03572">
    <property type="entry name" value="Peptidase_S41"/>
    <property type="match status" value="1"/>
</dbReference>
<dbReference type="PANTHER" id="PTHR32060">
    <property type="entry name" value="TAIL-SPECIFIC PROTEASE"/>
    <property type="match status" value="1"/>
</dbReference>
<dbReference type="Proteomes" id="UP000187941">
    <property type="component" value="Chromosome"/>
</dbReference>
<dbReference type="Gene3D" id="3.90.226.10">
    <property type="entry name" value="2-enoyl-CoA Hydratase, Chain A, domain 1"/>
    <property type="match status" value="1"/>
</dbReference>
<evidence type="ECO:0000313" key="3">
    <source>
        <dbReference type="EMBL" id="AQG81385.1"/>
    </source>
</evidence>
<protein>
    <recommendedName>
        <fullName evidence="2">Tail specific protease domain-containing protein</fullName>
    </recommendedName>
</protein>
<evidence type="ECO:0000259" key="2">
    <source>
        <dbReference type="SMART" id="SM00245"/>
    </source>
</evidence>
<evidence type="ECO:0000256" key="1">
    <source>
        <dbReference type="SAM" id="SignalP"/>
    </source>
</evidence>
<evidence type="ECO:0000313" key="4">
    <source>
        <dbReference type="Proteomes" id="UP000187941"/>
    </source>
</evidence>
<keyword evidence="4" id="KW-1185">Reference proteome</keyword>
<dbReference type="GO" id="GO:0008236">
    <property type="term" value="F:serine-type peptidase activity"/>
    <property type="evidence" value="ECO:0007669"/>
    <property type="project" value="InterPro"/>
</dbReference>
<dbReference type="STRING" id="1178516.AWR27_19905"/>